<dbReference type="GO" id="GO:0043066">
    <property type="term" value="P:negative regulation of apoptotic process"/>
    <property type="evidence" value="ECO:0007669"/>
    <property type="project" value="TreeGrafter"/>
</dbReference>
<dbReference type="SUPFAM" id="SSF47986">
    <property type="entry name" value="DEATH domain"/>
    <property type="match status" value="1"/>
</dbReference>
<feature type="domain" description="Death" evidence="2">
    <location>
        <begin position="22"/>
        <end position="88"/>
    </location>
</feature>
<gene>
    <name evidence="3" type="ORF">CIB84_015145</name>
</gene>
<dbReference type="GO" id="GO:0005031">
    <property type="term" value="F:tumor necrosis factor receptor activity"/>
    <property type="evidence" value="ECO:0007669"/>
    <property type="project" value="TreeGrafter"/>
</dbReference>
<evidence type="ECO:0000313" key="3">
    <source>
        <dbReference type="EMBL" id="POI21111.1"/>
    </source>
</evidence>
<dbReference type="GO" id="GO:0045121">
    <property type="term" value="C:membrane raft"/>
    <property type="evidence" value="ECO:0007669"/>
    <property type="project" value="TreeGrafter"/>
</dbReference>
<accession>A0A2P4SAG3</accession>
<dbReference type="OrthoDB" id="10031141at2759"/>
<protein>
    <recommendedName>
        <fullName evidence="2">Death domain-containing protein</fullName>
    </recommendedName>
</protein>
<dbReference type="Gene3D" id="1.10.533.10">
    <property type="entry name" value="Death Domain, Fas"/>
    <property type="match status" value="1"/>
</dbReference>
<dbReference type="Pfam" id="PF00531">
    <property type="entry name" value="Death"/>
    <property type="match status" value="1"/>
</dbReference>
<name>A0A2P4SAG3_BAMTH</name>
<dbReference type="InterPro" id="IPR011029">
    <property type="entry name" value="DEATH-like_dom_sf"/>
</dbReference>
<dbReference type="PANTHER" id="PTHR46874">
    <property type="entry name" value="TUMOR NECROSIS FACTOR RECEPTOR SUPERFAMILY MEMBER 6"/>
    <property type="match status" value="1"/>
</dbReference>
<evidence type="ECO:0000256" key="1">
    <source>
        <dbReference type="SAM" id="MobiDB-lite"/>
    </source>
</evidence>
<dbReference type="InterPro" id="IPR000488">
    <property type="entry name" value="Death_dom"/>
</dbReference>
<dbReference type="PROSITE" id="PS50017">
    <property type="entry name" value="DEATH_DOMAIN"/>
    <property type="match status" value="1"/>
</dbReference>
<organism evidence="3 4">
    <name type="scientific">Bambusicola thoracicus</name>
    <name type="common">Chinese bamboo-partridge</name>
    <name type="synonym">Perdix thoracica</name>
    <dbReference type="NCBI Taxonomy" id="9083"/>
    <lineage>
        <taxon>Eukaryota</taxon>
        <taxon>Metazoa</taxon>
        <taxon>Chordata</taxon>
        <taxon>Craniata</taxon>
        <taxon>Vertebrata</taxon>
        <taxon>Euteleostomi</taxon>
        <taxon>Archelosauria</taxon>
        <taxon>Archosauria</taxon>
        <taxon>Dinosauria</taxon>
        <taxon>Saurischia</taxon>
        <taxon>Theropoda</taxon>
        <taxon>Coelurosauria</taxon>
        <taxon>Aves</taxon>
        <taxon>Neognathae</taxon>
        <taxon>Galloanserae</taxon>
        <taxon>Galliformes</taxon>
        <taxon>Phasianidae</taxon>
        <taxon>Perdicinae</taxon>
        <taxon>Bambusicola</taxon>
    </lineage>
</organism>
<dbReference type="GO" id="GO:0006924">
    <property type="term" value="P:activation-induced cell death of T cells"/>
    <property type="evidence" value="ECO:0007669"/>
    <property type="project" value="TreeGrafter"/>
</dbReference>
<proteinExistence type="predicted"/>
<dbReference type="Proteomes" id="UP000237246">
    <property type="component" value="Unassembled WGS sequence"/>
</dbReference>
<dbReference type="GO" id="GO:0009897">
    <property type="term" value="C:external side of plasma membrane"/>
    <property type="evidence" value="ECO:0007669"/>
    <property type="project" value="TreeGrafter"/>
</dbReference>
<dbReference type="EMBL" id="PPHD01073354">
    <property type="protein sequence ID" value="POI21111.1"/>
    <property type="molecule type" value="Genomic_DNA"/>
</dbReference>
<dbReference type="GO" id="GO:0097192">
    <property type="term" value="P:extrinsic apoptotic signaling pathway in absence of ligand"/>
    <property type="evidence" value="ECO:0007669"/>
    <property type="project" value="TreeGrafter"/>
</dbReference>
<evidence type="ECO:0000259" key="2">
    <source>
        <dbReference type="PROSITE" id="PS50017"/>
    </source>
</evidence>
<reference evidence="3 4" key="1">
    <citation type="submission" date="2018-01" db="EMBL/GenBank/DDBJ databases">
        <title>Comparison of the Chinese Bamboo Partridge and Red Junglefowl genome sequences highlights the importance of demography in genome evolution.</title>
        <authorList>
            <person name="Tiley G.P."/>
            <person name="Kimball R.T."/>
            <person name="Braun E.L."/>
            <person name="Burleigh J.G."/>
        </authorList>
    </citation>
    <scope>NUCLEOTIDE SEQUENCE [LARGE SCALE GENOMIC DNA]</scope>
    <source>
        <strain evidence="3">RTK389</strain>
        <tissue evidence="3">Blood</tissue>
    </source>
</reference>
<dbReference type="GO" id="GO:0031265">
    <property type="term" value="C:CD95 death-inducing signaling complex"/>
    <property type="evidence" value="ECO:0007669"/>
    <property type="project" value="TreeGrafter"/>
</dbReference>
<feature type="compositionally biased region" description="Basic and acidic residues" evidence="1">
    <location>
        <begin position="95"/>
        <end position="107"/>
    </location>
</feature>
<dbReference type="GO" id="GO:0032872">
    <property type="term" value="P:regulation of stress-activated MAPK cascade"/>
    <property type="evidence" value="ECO:0007669"/>
    <property type="project" value="TreeGrafter"/>
</dbReference>
<comment type="caution">
    <text evidence="3">The sequence shown here is derived from an EMBL/GenBank/DDBJ whole genome shotgun (WGS) entry which is preliminary data.</text>
</comment>
<dbReference type="GO" id="GO:0097527">
    <property type="term" value="P:necroptotic signaling pathway"/>
    <property type="evidence" value="ECO:0007669"/>
    <property type="project" value="TreeGrafter"/>
</dbReference>
<evidence type="ECO:0000313" key="4">
    <source>
        <dbReference type="Proteomes" id="UP000237246"/>
    </source>
</evidence>
<feature type="region of interest" description="Disordered" evidence="1">
    <location>
        <begin position="91"/>
        <end position="137"/>
    </location>
</feature>
<keyword evidence="4" id="KW-1185">Reference proteome</keyword>
<sequence>VDLTHHIPDIVREMTLDQVLTFVRHHHLSQPSIEETILDNNNNTAEQKIKLFQKWYQKHGMGGAYETLISSLRELKMRTAADKIEKKLKAAVSSHQERRESYNDKAEQSNTRSQEGEKCYHVNAETSKTYPESLEET</sequence>
<dbReference type="GO" id="GO:0097049">
    <property type="term" value="P:motor neuron apoptotic process"/>
    <property type="evidence" value="ECO:0007669"/>
    <property type="project" value="TreeGrafter"/>
</dbReference>
<feature type="non-terminal residue" evidence="3">
    <location>
        <position position="1"/>
    </location>
</feature>
<dbReference type="AlphaFoldDB" id="A0A2P4SAG3"/>
<dbReference type="PANTHER" id="PTHR46874:SF1">
    <property type="entry name" value="TUMOR NECROSIS FACTOR RECEPTOR SUPERFAMILY MEMBER 6"/>
    <property type="match status" value="1"/>
</dbReference>